<dbReference type="EMBL" id="JACEEZ010009839">
    <property type="protein sequence ID" value="KAG0722240.1"/>
    <property type="molecule type" value="Genomic_DNA"/>
</dbReference>
<feature type="domain" description="Ig-like" evidence="4">
    <location>
        <begin position="186"/>
        <end position="275"/>
    </location>
</feature>
<dbReference type="Proteomes" id="UP000770661">
    <property type="component" value="Unassembled WGS sequence"/>
</dbReference>
<dbReference type="SMART" id="SM00409">
    <property type="entry name" value="IG"/>
    <property type="match status" value="3"/>
</dbReference>
<evidence type="ECO:0000313" key="5">
    <source>
        <dbReference type="EMBL" id="KAG0722240.1"/>
    </source>
</evidence>
<dbReference type="PROSITE" id="PS50835">
    <property type="entry name" value="IG_LIKE"/>
    <property type="match status" value="2"/>
</dbReference>
<dbReference type="Gene3D" id="2.60.40.10">
    <property type="entry name" value="Immunoglobulins"/>
    <property type="match status" value="3"/>
</dbReference>
<protein>
    <submittedName>
        <fullName evidence="5">Obscurin</fullName>
    </submittedName>
</protein>
<evidence type="ECO:0000256" key="2">
    <source>
        <dbReference type="ARBA" id="ARBA00022490"/>
    </source>
</evidence>
<comment type="subcellular location">
    <subcellularLocation>
        <location evidence="1">Cytoplasm</location>
    </subcellularLocation>
</comment>
<reference evidence="5" key="1">
    <citation type="submission" date="2020-07" db="EMBL/GenBank/DDBJ databases">
        <title>The High-quality genome of the commercially important snow crab, Chionoecetes opilio.</title>
        <authorList>
            <person name="Jeong J.-H."/>
            <person name="Ryu S."/>
        </authorList>
    </citation>
    <scope>NUCLEOTIDE SEQUENCE</scope>
    <source>
        <strain evidence="5">MADBK_172401_WGS</strain>
        <tissue evidence="5">Digestive gland</tissue>
    </source>
</reference>
<dbReference type="Pfam" id="PF07679">
    <property type="entry name" value="I-set"/>
    <property type="match status" value="3"/>
</dbReference>
<evidence type="ECO:0000259" key="4">
    <source>
        <dbReference type="PROSITE" id="PS50835"/>
    </source>
</evidence>
<proteinExistence type="predicted"/>
<keyword evidence="3" id="KW-0393">Immunoglobulin domain</keyword>
<name>A0A8J4YIU3_CHIOP</name>
<dbReference type="GO" id="GO:0045989">
    <property type="term" value="P:positive regulation of striated muscle contraction"/>
    <property type="evidence" value="ECO:0007669"/>
    <property type="project" value="UniProtKB-ARBA"/>
</dbReference>
<dbReference type="PANTHER" id="PTHR47633">
    <property type="entry name" value="IMMUNOGLOBULIN"/>
    <property type="match status" value="1"/>
</dbReference>
<feature type="domain" description="Ig-like" evidence="4">
    <location>
        <begin position="48"/>
        <end position="171"/>
    </location>
</feature>
<gene>
    <name evidence="5" type="primary">Unc-89_1</name>
    <name evidence="5" type="ORF">GWK47_044874</name>
</gene>
<dbReference type="InterPro" id="IPR007110">
    <property type="entry name" value="Ig-like_dom"/>
</dbReference>
<dbReference type="FunFam" id="2.60.40.10:FF:000107">
    <property type="entry name" value="Myosin, light chain kinase a"/>
    <property type="match status" value="1"/>
</dbReference>
<dbReference type="InterPro" id="IPR036179">
    <property type="entry name" value="Ig-like_dom_sf"/>
</dbReference>
<dbReference type="SMART" id="SM00408">
    <property type="entry name" value="IGc2"/>
    <property type="match status" value="3"/>
</dbReference>
<evidence type="ECO:0000256" key="1">
    <source>
        <dbReference type="ARBA" id="ARBA00004496"/>
    </source>
</evidence>
<dbReference type="InterPro" id="IPR013783">
    <property type="entry name" value="Ig-like_fold"/>
</dbReference>
<dbReference type="SUPFAM" id="SSF48726">
    <property type="entry name" value="Immunoglobulin"/>
    <property type="match status" value="4"/>
</dbReference>
<dbReference type="InterPro" id="IPR013098">
    <property type="entry name" value="Ig_I-set"/>
</dbReference>
<dbReference type="GO" id="GO:0005737">
    <property type="term" value="C:cytoplasm"/>
    <property type="evidence" value="ECO:0007669"/>
    <property type="project" value="UniProtKB-SubCell"/>
</dbReference>
<comment type="caution">
    <text evidence="5">The sequence shown here is derived from an EMBL/GenBank/DDBJ whole genome shotgun (WGS) entry which is preliminary data.</text>
</comment>
<dbReference type="GO" id="GO:0040017">
    <property type="term" value="P:positive regulation of locomotion"/>
    <property type="evidence" value="ECO:0007669"/>
    <property type="project" value="UniProtKB-ARBA"/>
</dbReference>
<dbReference type="GO" id="GO:0060298">
    <property type="term" value="P:positive regulation of sarcomere organization"/>
    <property type="evidence" value="ECO:0007669"/>
    <property type="project" value="UniProtKB-ARBA"/>
</dbReference>
<keyword evidence="2" id="KW-0963">Cytoplasm</keyword>
<evidence type="ECO:0000256" key="3">
    <source>
        <dbReference type="ARBA" id="ARBA00023319"/>
    </source>
</evidence>
<evidence type="ECO:0000313" key="6">
    <source>
        <dbReference type="Proteomes" id="UP000770661"/>
    </source>
</evidence>
<keyword evidence="6" id="KW-1185">Reference proteome</keyword>
<sequence length="387" mass="43329">MKPTEVIENTNLSYTIHVKGDPMPENVQFLKDDQQIVEDERVKIHRDPTVGHYEMLISHVQREDEGVYKCVARNKFGKAECEAEMTVSDEQLVYESLSGKGSLLATGEKAEFKWFRDGQEFDPLERFNVMFKDDEDTLALVFQNVTPEDAGLYTCVASTSCGKISCSAELTVEGSINRLFRDPEPPSIKEEMTNTQVSVGGSAMLECKVGGYPKPELKWSKNGLDLETGGRLKVLWEDEESVALVIKNVEERDAGLYQVDAINELGQAYSTAKLAIRGDNLDYSIEVEGEPEPVIHMPVESTDRVKLEQVKDNLWKFTIKGMVAGDCGSYTVVAVNDVAQVSDFFTIATDSAPQITREMDSETEKKLHMDVTIEVRATGSPRTRCRW</sequence>
<accession>A0A8J4YIU3</accession>
<dbReference type="FunFam" id="2.60.40.10:FF:000425">
    <property type="entry name" value="Myosin light chain kinase"/>
    <property type="match status" value="1"/>
</dbReference>
<dbReference type="OrthoDB" id="6371610at2759"/>
<dbReference type="AlphaFoldDB" id="A0A8J4YIU3"/>
<organism evidence="5 6">
    <name type="scientific">Chionoecetes opilio</name>
    <name type="common">Atlantic snow crab</name>
    <name type="synonym">Cancer opilio</name>
    <dbReference type="NCBI Taxonomy" id="41210"/>
    <lineage>
        <taxon>Eukaryota</taxon>
        <taxon>Metazoa</taxon>
        <taxon>Ecdysozoa</taxon>
        <taxon>Arthropoda</taxon>
        <taxon>Crustacea</taxon>
        <taxon>Multicrustacea</taxon>
        <taxon>Malacostraca</taxon>
        <taxon>Eumalacostraca</taxon>
        <taxon>Eucarida</taxon>
        <taxon>Decapoda</taxon>
        <taxon>Pleocyemata</taxon>
        <taxon>Brachyura</taxon>
        <taxon>Eubrachyura</taxon>
        <taxon>Majoidea</taxon>
        <taxon>Majidae</taxon>
        <taxon>Chionoecetes</taxon>
    </lineage>
</organism>
<dbReference type="InterPro" id="IPR003598">
    <property type="entry name" value="Ig_sub2"/>
</dbReference>
<dbReference type="InterPro" id="IPR003599">
    <property type="entry name" value="Ig_sub"/>
</dbReference>
<dbReference type="FunFam" id="2.60.40.10:FF:000873">
    <property type="entry name" value="Muscle M-line assembly protein unc-89"/>
    <property type="match status" value="1"/>
</dbReference>